<dbReference type="InterPro" id="IPR051202">
    <property type="entry name" value="Peptidase_C40"/>
</dbReference>
<feature type="coiled-coil region" evidence="6">
    <location>
        <begin position="133"/>
        <end position="174"/>
    </location>
</feature>
<keyword evidence="4" id="KW-0378">Hydrolase</keyword>
<dbReference type="RefSeq" id="WP_027106668.1">
    <property type="nucleotide sequence ID" value="NZ_AUHP01000016.1"/>
</dbReference>
<dbReference type="PROSITE" id="PS51935">
    <property type="entry name" value="NLPC_P60"/>
    <property type="match status" value="1"/>
</dbReference>
<evidence type="ECO:0000256" key="1">
    <source>
        <dbReference type="ARBA" id="ARBA00007074"/>
    </source>
</evidence>
<dbReference type="InterPro" id="IPR057309">
    <property type="entry name" value="PcsB_CC"/>
</dbReference>
<dbReference type="eggNOG" id="COG0791">
    <property type="taxonomic scope" value="Bacteria"/>
</dbReference>
<dbReference type="InterPro" id="IPR000064">
    <property type="entry name" value="NLP_P60_dom"/>
</dbReference>
<evidence type="ECO:0000256" key="3">
    <source>
        <dbReference type="ARBA" id="ARBA00022729"/>
    </source>
</evidence>
<evidence type="ECO:0000256" key="6">
    <source>
        <dbReference type="SAM" id="Coils"/>
    </source>
</evidence>
<dbReference type="PANTHER" id="PTHR47053:SF1">
    <property type="entry name" value="MUREIN DD-ENDOPEPTIDASE MEPH-RELATED"/>
    <property type="match status" value="1"/>
</dbReference>
<reference evidence="9 10" key="1">
    <citation type="journal article" date="2015" name="Genome Announc.">
        <title>Expanding the biotechnology potential of lactobacilli through comparative genomics of 213 strains and associated genera.</title>
        <authorList>
            <person name="Sun Z."/>
            <person name="Harris H.M."/>
            <person name="McCann A."/>
            <person name="Guo C."/>
            <person name="Argimon S."/>
            <person name="Zhang W."/>
            <person name="Yang X."/>
            <person name="Jeffery I.B."/>
            <person name="Cooney J.C."/>
            <person name="Kagawa T.F."/>
            <person name="Liu W."/>
            <person name="Song Y."/>
            <person name="Salvetti E."/>
            <person name="Wrobel A."/>
            <person name="Rasinkangas P."/>
            <person name="Parkhill J."/>
            <person name="Rea M.C."/>
            <person name="O'Sullivan O."/>
            <person name="Ritari J."/>
            <person name="Douillard F.P."/>
            <person name="Paul Ross R."/>
            <person name="Yang R."/>
            <person name="Briner A.E."/>
            <person name="Felis G.E."/>
            <person name="de Vos W.M."/>
            <person name="Barrangou R."/>
            <person name="Klaenhammer T.R."/>
            <person name="Caufield P.W."/>
            <person name="Cui Y."/>
            <person name="Zhang H."/>
            <person name="O'Toole P.W."/>
        </authorList>
    </citation>
    <scope>NUCLEOTIDE SEQUENCE [LARGE SCALE GENOMIC DNA]</scope>
    <source>
        <strain evidence="9 10">DSM 22408</strain>
    </source>
</reference>
<feature type="signal peptide" evidence="7">
    <location>
        <begin position="1"/>
        <end position="23"/>
    </location>
</feature>
<evidence type="ECO:0000313" key="9">
    <source>
        <dbReference type="EMBL" id="KRN89801.1"/>
    </source>
</evidence>
<dbReference type="GO" id="GO:0008234">
    <property type="term" value="F:cysteine-type peptidase activity"/>
    <property type="evidence" value="ECO:0007669"/>
    <property type="project" value="UniProtKB-KW"/>
</dbReference>
<evidence type="ECO:0000259" key="8">
    <source>
        <dbReference type="PROSITE" id="PS51935"/>
    </source>
</evidence>
<dbReference type="SUPFAM" id="SSF54001">
    <property type="entry name" value="Cysteine proteinases"/>
    <property type="match status" value="1"/>
</dbReference>
<protein>
    <submittedName>
        <fullName evidence="9">NlpC P60</fullName>
    </submittedName>
</protein>
<accession>A0A0R2KK99</accession>
<dbReference type="Gene3D" id="3.90.1720.10">
    <property type="entry name" value="endopeptidase domain like (from Nostoc punctiforme)"/>
    <property type="match status" value="1"/>
</dbReference>
<evidence type="ECO:0000256" key="2">
    <source>
        <dbReference type="ARBA" id="ARBA00022670"/>
    </source>
</evidence>
<evidence type="ECO:0000256" key="4">
    <source>
        <dbReference type="ARBA" id="ARBA00022801"/>
    </source>
</evidence>
<proteinExistence type="inferred from homology"/>
<gene>
    <name evidence="9" type="ORF">IV53_GL001128</name>
</gene>
<dbReference type="GO" id="GO:0006508">
    <property type="term" value="P:proteolysis"/>
    <property type="evidence" value="ECO:0007669"/>
    <property type="project" value="UniProtKB-KW"/>
</dbReference>
<keyword evidence="10" id="KW-1185">Reference proteome</keyword>
<feature type="domain" description="NlpC/P60" evidence="8">
    <location>
        <begin position="233"/>
        <end position="351"/>
    </location>
</feature>
<sequence>MKNSKLKKLTLVVATAFTALGLATVNTHKASADTVSDIAAINTKIATTKDKIKKMQSELSALVAKEDKLTEKNEALAKKIKERQARLDDQARAMQLNNAGSKIDFIVNAKSFSDSIARARTVMLLVHANENLLADQKKDQAEVKANKAEIEKTIKVAKDKNKELKQDVADMLVQRTTLYARQHGEDGSADRIARLAREAANDIRNGGSGSSAYDRLNREVAGSSSASNYFGGGFDANGIVREAVKYIGTPYVWGGSSPSGFDCSGFVQYVYRQMGVSVGRTTYAQANAGRHVPVSQAQPGDILLFAHGGGAPYHAAIYVGGGRYLHASVPGAPLGYGSVNSFRPSYAVHVG</sequence>
<keyword evidence="3 7" id="KW-0732">Signal</keyword>
<dbReference type="PATRIC" id="fig|1122146.4.peg.1165"/>
<organism evidence="9 10">
    <name type="scientific">Ligilactobacillus ceti DSM 22408</name>
    <dbReference type="NCBI Taxonomy" id="1122146"/>
    <lineage>
        <taxon>Bacteria</taxon>
        <taxon>Bacillati</taxon>
        <taxon>Bacillota</taxon>
        <taxon>Bacilli</taxon>
        <taxon>Lactobacillales</taxon>
        <taxon>Lactobacillaceae</taxon>
        <taxon>Ligilactobacillus</taxon>
    </lineage>
</organism>
<dbReference type="Pfam" id="PF00877">
    <property type="entry name" value="NLPC_P60"/>
    <property type="match status" value="1"/>
</dbReference>
<dbReference type="AlphaFoldDB" id="A0A0R2KK99"/>
<dbReference type="EMBL" id="JQBZ01000008">
    <property type="protein sequence ID" value="KRN89801.1"/>
    <property type="molecule type" value="Genomic_DNA"/>
</dbReference>
<dbReference type="InterPro" id="IPR038765">
    <property type="entry name" value="Papain-like_cys_pep_sf"/>
</dbReference>
<comment type="caution">
    <text evidence="9">The sequence shown here is derived from an EMBL/GenBank/DDBJ whole genome shotgun (WGS) entry which is preliminary data.</text>
</comment>
<dbReference type="PANTHER" id="PTHR47053">
    <property type="entry name" value="MUREIN DD-ENDOPEPTIDASE MEPH-RELATED"/>
    <property type="match status" value="1"/>
</dbReference>
<comment type="similarity">
    <text evidence="1">Belongs to the peptidase C40 family.</text>
</comment>
<dbReference type="Gene3D" id="6.10.250.3150">
    <property type="match status" value="1"/>
</dbReference>
<dbReference type="STRING" id="1122146.IV53_GL001128"/>
<evidence type="ECO:0000256" key="7">
    <source>
        <dbReference type="SAM" id="SignalP"/>
    </source>
</evidence>
<feature type="chain" id="PRO_5039562480" evidence="7">
    <location>
        <begin position="24"/>
        <end position="351"/>
    </location>
</feature>
<dbReference type="Pfam" id="PF24568">
    <property type="entry name" value="CC_PcsB"/>
    <property type="match status" value="1"/>
</dbReference>
<keyword evidence="5" id="KW-0788">Thiol protease</keyword>
<dbReference type="OrthoDB" id="1654978at2"/>
<dbReference type="Proteomes" id="UP000051500">
    <property type="component" value="Unassembled WGS sequence"/>
</dbReference>
<name>A0A0R2KK99_9LACO</name>
<keyword evidence="6" id="KW-0175">Coiled coil</keyword>
<keyword evidence="2" id="KW-0645">Protease</keyword>
<evidence type="ECO:0000256" key="5">
    <source>
        <dbReference type="ARBA" id="ARBA00022807"/>
    </source>
</evidence>
<evidence type="ECO:0000313" key="10">
    <source>
        <dbReference type="Proteomes" id="UP000051500"/>
    </source>
</evidence>
<feature type="coiled-coil region" evidence="6">
    <location>
        <begin position="38"/>
        <end position="97"/>
    </location>
</feature>